<evidence type="ECO:0000256" key="1">
    <source>
        <dbReference type="ARBA" id="ARBA00004141"/>
    </source>
</evidence>
<dbReference type="PANTHER" id="PTHR30071">
    <property type="entry name" value="HEME EXPORTER PROTEIN C"/>
    <property type="match status" value="1"/>
</dbReference>
<proteinExistence type="predicted"/>
<feature type="transmembrane region" description="Helical" evidence="6">
    <location>
        <begin position="168"/>
        <end position="189"/>
    </location>
</feature>
<evidence type="ECO:0000313" key="9">
    <source>
        <dbReference type="Proteomes" id="UP000217209"/>
    </source>
</evidence>
<gene>
    <name evidence="8" type="primary">ccsA</name>
    <name evidence="8" type="ORF">CGLAU_01415</name>
</gene>
<keyword evidence="2 6" id="KW-0812">Transmembrane</keyword>
<keyword evidence="9" id="KW-1185">Reference proteome</keyword>
<feature type="transmembrane region" description="Helical" evidence="6">
    <location>
        <begin position="144"/>
        <end position="161"/>
    </location>
</feature>
<keyword evidence="3" id="KW-0201">Cytochrome c-type biogenesis</keyword>
<protein>
    <submittedName>
        <fullName evidence="8">Cytochrome c biogenesis protein CcsA</fullName>
    </submittedName>
</protein>
<feature type="domain" description="Cytochrome c assembly protein" evidence="7">
    <location>
        <begin position="138"/>
        <end position="348"/>
    </location>
</feature>
<dbReference type="OrthoDB" id="9814290at2"/>
<dbReference type="GO" id="GO:0020037">
    <property type="term" value="F:heme binding"/>
    <property type="evidence" value="ECO:0007669"/>
    <property type="project" value="InterPro"/>
</dbReference>
<dbReference type="InterPro" id="IPR002541">
    <property type="entry name" value="Cyt_c_assembly"/>
</dbReference>
<reference evidence="8 9" key="1">
    <citation type="submission" date="2016-12" db="EMBL/GenBank/DDBJ databases">
        <authorList>
            <person name="Song W.-J."/>
            <person name="Kurnit D.M."/>
        </authorList>
    </citation>
    <scope>NUCLEOTIDE SEQUENCE [LARGE SCALE GENOMIC DNA]</scope>
    <source>
        <strain evidence="8 9">DSM 30827</strain>
    </source>
</reference>
<feature type="transmembrane region" description="Helical" evidence="6">
    <location>
        <begin position="209"/>
        <end position="229"/>
    </location>
</feature>
<keyword evidence="5 6" id="KW-0472">Membrane</keyword>
<organism evidence="8 9">
    <name type="scientific">Corynebacterium glaucum</name>
    <dbReference type="NCBI Taxonomy" id="187491"/>
    <lineage>
        <taxon>Bacteria</taxon>
        <taxon>Bacillati</taxon>
        <taxon>Actinomycetota</taxon>
        <taxon>Actinomycetes</taxon>
        <taxon>Mycobacteriales</taxon>
        <taxon>Corynebacteriaceae</taxon>
        <taxon>Corynebacterium</taxon>
    </lineage>
</organism>
<evidence type="ECO:0000259" key="7">
    <source>
        <dbReference type="Pfam" id="PF01578"/>
    </source>
</evidence>
<feature type="transmembrane region" description="Helical" evidence="6">
    <location>
        <begin position="20"/>
        <end position="40"/>
    </location>
</feature>
<evidence type="ECO:0000256" key="4">
    <source>
        <dbReference type="ARBA" id="ARBA00022989"/>
    </source>
</evidence>
<evidence type="ECO:0000256" key="5">
    <source>
        <dbReference type="ARBA" id="ARBA00023136"/>
    </source>
</evidence>
<dbReference type="NCBIfam" id="TIGR03144">
    <property type="entry name" value="cytochr_II_ccsB"/>
    <property type="match status" value="1"/>
</dbReference>
<dbReference type="GO" id="GO:0017004">
    <property type="term" value="P:cytochrome complex assembly"/>
    <property type="evidence" value="ECO:0007669"/>
    <property type="project" value="UniProtKB-KW"/>
</dbReference>
<feature type="transmembrane region" description="Helical" evidence="6">
    <location>
        <begin position="323"/>
        <end position="342"/>
    </location>
</feature>
<dbReference type="AlphaFoldDB" id="A0A1Q2HTV4"/>
<evidence type="ECO:0000256" key="3">
    <source>
        <dbReference type="ARBA" id="ARBA00022748"/>
    </source>
</evidence>
<name>A0A1Q2HTV4_9CORY</name>
<dbReference type="InterPro" id="IPR045062">
    <property type="entry name" value="Cyt_c_biogenesis_CcsA/CcmC"/>
</dbReference>
<feature type="transmembrane region" description="Helical" evidence="6">
    <location>
        <begin position="113"/>
        <end position="132"/>
    </location>
</feature>
<dbReference type="EMBL" id="CP019688">
    <property type="protein sequence ID" value="AQQ14274.1"/>
    <property type="molecule type" value="Genomic_DNA"/>
</dbReference>
<comment type="subcellular location">
    <subcellularLocation>
        <location evidence="1">Membrane</location>
        <topology evidence="1">Multi-pass membrane protein</topology>
    </subcellularLocation>
</comment>
<dbReference type="InterPro" id="IPR017562">
    <property type="entry name" value="Cyt_c_biogenesis_CcsA"/>
</dbReference>
<dbReference type="Pfam" id="PF01578">
    <property type="entry name" value="Cytochrom_C_asm"/>
    <property type="match status" value="1"/>
</dbReference>
<dbReference type="Proteomes" id="UP000217209">
    <property type="component" value="Chromosome"/>
</dbReference>
<dbReference type="PANTHER" id="PTHR30071:SF1">
    <property type="entry name" value="CYTOCHROME B_B6 PROTEIN-RELATED"/>
    <property type="match status" value="1"/>
</dbReference>
<accession>A0A1Q2HTV4</accession>
<keyword evidence="4 6" id="KW-1133">Transmembrane helix</keyword>
<feature type="transmembrane region" description="Helical" evidence="6">
    <location>
        <begin position="293"/>
        <end position="311"/>
    </location>
</feature>
<dbReference type="RefSeq" id="WP_095659144.1">
    <property type="nucleotide sequence ID" value="NZ_CALTZW010000011.1"/>
</dbReference>
<dbReference type="GO" id="GO:0005886">
    <property type="term" value="C:plasma membrane"/>
    <property type="evidence" value="ECO:0007669"/>
    <property type="project" value="TreeGrafter"/>
</dbReference>
<evidence type="ECO:0000256" key="2">
    <source>
        <dbReference type="ARBA" id="ARBA00022692"/>
    </source>
</evidence>
<evidence type="ECO:0000313" key="8">
    <source>
        <dbReference type="EMBL" id="AQQ14274.1"/>
    </source>
</evidence>
<evidence type="ECO:0000256" key="6">
    <source>
        <dbReference type="SAM" id="Phobius"/>
    </source>
</evidence>
<dbReference type="KEGG" id="cgv:CGLAU_01415"/>
<sequence length="354" mass="38761">MLVDSSMAALSDLTFRTAFVIYLAALVMSCIYYGRLLGVIDMRRERQARDAAKQSAEAKTAVAVGAGGGSDDVVVAGSTADTTDTDATDTAEFDAEYDKRVAGARKWAGMTQALVWFGVTLHIVAFVTRGLAANRFPLGNLYEYILFMTAVIMVVAAVVVQRKSWHSVWPWLLSPMIVVMFLNSTVFHIQAAPVVPALQSYWMPVHVSTVSIGASIGVVSGIFALLYLLRMWQPKGEERGFFGALAKPLPSAKTLDQITYKTAIITLPLYGIGIVFGAIWAEVAWGRPWNWDAKETVSMITWVLYAAYLHARATAGWKNSKAAWINVFALSMTVFNMIYVNFVSASLHSYAGLN</sequence>
<feature type="transmembrane region" description="Helical" evidence="6">
    <location>
        <begin position="263"/>
        <end position="281"/>
    </location>
</feature>